<dbReference type="GO" id="GO:0003677">
    <property type="term" value="F:DNA binding"/>
    <property type="evidence" value="ECO:0007669"/>
    <property type="project" value="UniProtKB-KW"/>
</dbReference>
<dbReference type="GO" id="GO:0006351">
    <property type="term" value="P:DNA-templated transcription"/>
    <property type="evidence" value="ECO:0007669"/>
    <property type="project" value="InterPro"/>
</dbReference>
<dbReference type="SUPFAM" id="SSF57701">
    <property type="entry name" value="Zn2/Cys6 DNA-binding domain"/>
    <property type="match status" value="1"/>
</dbReference>
<keyword evidence="7" id="KW-0539">Nucleus</keyword>
<dbReference type="InterPro" id="IPR007219">
    <property type="entry name" value="XnlR_reg_dom"/>
</dbReference>
<dbReference type="InterPro" id="IPR051615">
    <property type="entry name" value="Transcr_Regulatory_Elem"/>
</dbReference>
<feature type="non-terminal residue" evidence="10">
    <location>
        <position position="611"/>
    </location>
</feature>
<evidence type="ECO:0000256" key="7">
    <source>
        <dbReference type="ARBA" id="ARBA00023242"/>
    </source>
</evidence>
<dbReference type="PANTHER" id="PTHR31313:SF81">
    <property type="entry name" value="TY1 ENHANCER ACTIVATOR"/>
    <property type="match status" value="1"/>
</dbReference>
<protein>
    <recommendedName>
        <fullName evidence="9">Zn(2)-C6 fungal-type domain-containing protein</fullName>
    </recommendedName>
</protein>
<evidence type="ECO:0000256" key="2">
    <source>
        <dbReference type="ARBA" id="ARBA00022723"/>
    </source>
</evidence>
<evidence type="ECO:0000256" key="6">
    <source>
        <dbReference type="ARBA" id="ARBA00023163"/>
    </source>
</evidence>
<gene>
    <name evidence="10" type="ORF">K490DRAFT_44859</name>
</gene>
<dbReference type="GO" id="GO:0005634">
    <property type="term" value="C:nucleus"/>
    <property type="evidence" value="ECO:0007669"/>
    <property type="project" value="UniProtKB-SubCell"/>
</dbReference>
<dbReference type="PROSITE" id="PS50048">
    <property type="entry name" value="ZN2_CY6_FUNGAL_2"/>
    <property type="match status" value="1"/>
</dbReference>
<evidence type="ECO:0000256" key="1">
    <source>
        <dbReference type="ARBA" id="ARBA00004123"/>
    </source>
</evidence>
<dbReference type="GO" id="GO:0008270">
    <property type="term" value="F:zinc ion binding"/>
    <property type="evidence" value="ECO:0007669"/>
    <property type="project" value="InterPro"/>
</dbReference>
<evidence type="ECO:0000259" key="9">
    <source>
        <dbReference type="PROSITE" id="PS50048"/>
    </source>
</evidence>
<dbReference type="InterPro" id="IPR036864">
    <property type="entry name" value="Zn2-C6_fun-type_DNA-bd_sf"/>
</dbReference>
<keyword evidence="4" id="KW-0805">Transcription regulation</keyword>
<name>A0A9P4HUI9_9PEZI</name>
<comment type="subcellular location">
    <subcellularLocation>
        <location evidence="1">Nucleus</location>
    </subcellularLocation>
</comment>
<dbReference type="Proteomes" id="UP000799776">
    <property type="component" value="Unassembled WGS sequence"/>
</dbReference>
<evidence type="ECO:0000256" key="4">
    <source>
        <dbReference type="ARBA" id="ARBA00023015"/>
    </source>
</evidence>
<dbReference type="OrthoDB" id="2162761at2759"/>
<accession>A0A9P4HUI9</accession>
<organism evidence="10 11">
    <name type="scientific">Saccharata proteae CBS 121410</name>
    <dbReference type="NCBI Taxonomy" id="1314787"/>
    <lineage>
        <taxon>Eukaryota</taxon>
        <taxon>Fungi</taxon>
        <taxon>Dikarya</taxon>
        <taxon>Ascomycota</taxon>
        <taxon>Pezizomycotina</taxon>
        <taxon>Dothideomycetes</taxon>
        <taxon>Dothideomycetes incertae sedis</taxon>
        <taxon>Botryosphaeriales</taxon>
        <taxon>Saccharataceae</taxon>
        <taxon>Saccharata</taxon>
    </lineage>
</organism>
<dbReference type="InterPro" id="IPR001138">
    <property type="entry name" value="Zn2Cys6_DnaBD"/>
</dbReference>
<dbReference type="Pfam" id="PF00172">
    <property type="entry name" value="Zn_clus"/>
    <property type="match status" value="1"/>
</dbReference>
<evidence type="ECO:0000313" key="10">
    <source>
        <dbReference type="EMBL" id="KAF2086168.1"/>
    </source>
</evidence>
<dbReference type="SMART" id="SM00066">
    <property type="entry name" value="GAL4"/>
    <property type="match status" value="1"/>
</dbReference>
<evidence type="ECO:0000256" key="5">
    <source>
        <dbReference type="ARBA" id="ARBA00023125"/>
    </source>
</evidence>
<evidence type="ECO:0000256" key="3">
    <source>
        <dbReference type="ARBA" id="ARBA00022833"/>
    </source>
</evidence>
<dbReference type="CDD" id="cd12148">
    <property type="entry name" value="fungal_TF_MHR"/>
    <property type="match status" value="1"/>
</dbReference>
<dbReference type="CDD" id="cd00067">
    <property type="entry name" value="GAL4"/>
    <property type="match status" value="1"/>
</dbReference>
<dbReference type="PROSITE" id="PS00463">
    <property type="entry name" value="ZN2_CY6_FUNGAL_1"/>
    <property type="match status" value="1"/>
</dbReference>
<keyword evidence="2" id="KW-0479">Metal-binding</keyword>
<proteinExistence type="predicted"/>
<reference evidence="10" key="1">
    <citation type="journal article" date="2020" name="Stud. Mycol.">
        <title>101 Dothideomycetes genomes: a test case for predicting lifestyles and emergence of pathogens.</title>
        <authorList>
            <person name="Haridas S."/>
            <person name="Albert R."/>
            <person name="Binder M."/>
            <person name="Bloem J."/>
            <person name="Labutti K."/>
            <person name="Salamov A."/>
            <person name="Andreopoulos B."/>
            <person name="Baker S."/>
            <person name="Barry K."/>
            <person name="Bills G."/>
            <person name="Bluhm B."/>
            <person name="Cannon C."/>
            <person name="Castanera R."/>
            <person name="Culley D."/>
            <person name="Daum C."/>
            <person name="Ezra D."/>
            <person name="Gonzalez J."/>
            <person name="Henrissat B."/>
            <person name="Kuo A."/>
            <person name="Liang C."/>
            <person name="Lipzen A."/>
            <person name="Lutzoni F."/>
            <person name="Magnuson J."/>
            <person name="Mondo S."/>
            <person name="Nolan M."/>
            <person name="Ohm R."/>
            <person name="Pangilinan J."/>
            <person name="Park H.-J."/>
            <person name="Ramirez L."/>
            <person name="Alfaro M."/>
            <person name="Sun H."/>
            <person name="Tritt A."/>
            <person name="Yoshinaga Y."/>
            <person name="Zwiers L.-H."/>
            <person name="Turgeon B."/>
            <person name="Goodwin S."/>
            <person name="Spatafora J."/>
            <person name="Crous P."/>
            <person name="Grigoriev I."/>
        </authorList>
    </citation>
    <scope>NUCLEOTIDE SEQUENCE</scope>
    <source>
        <strain evidence="10">CBS 121410</strain>
    </source>
</reference>
<dbReference type="EMBL" id="ML978726">
    <property type="protein sequence ID" value="KAF2086168.1"/>
    <property type="molecule type" value="Genomic_DNA"/>
</dbReference>
<feature type="region of interest" description="Disordered" evidence="8">
    <location>
        <begin position="1"/>
        <end position="26"/>
    </location>
</feature>
<dbReference type="AlphaFoldDB" id="A0A9P4HUI9"/>
<keyword evidence="11" id="KW-1185">Reference proteome</keyword>
<keyword evidence="5" id="KW-0238">DNA-binding</keyword>
<feature type="region of interest" description="Disordered" evidence="8">
    <location>
        <begin position="133"/>
        <end position="153"/>
    </location>
</feature>
<comment type="caution">
    <text evidence="10">The sequence shown here is derived from an EMBL/GenBank/DDBJ whole genome shotgun (WGS) entry which is preliminary data.</text>
</comment>
<dbReference type="GO" id="GO:0000981">
    <property type="term" value="F:DNA-binding transcription factor activity, RNA polymerase II-specific"/>
    <property type="evidence" value="ECO:0007669"/>
    <property type="project" value="InterPro"/>
</dbReference>
<sequence>MIRSLAPKVRGEGQPAEMDTPKEKKRKCVPSACVACRKRKSKCDGKTPACSSCAAVYHTDCYYDGDTVSTKKRPFEDGAASAPADTQAIGSITSMLRTLPEDEASALVRKIQGCQDLDALAKSVDRLACQDPNHPIRHRSSSHETAVPEHPGGSTFYGSTSTLRFRDLDDDCRGQTASLRADSIHESKPWTSVTSDNDFIEHLLRLYFTWCHPVHPLFSETHFYEGYRRADTRYCSSILLNAILAFACHYSDRPEARTDPLSARTAGDQFFAEAKALMNEDERPFLTTIQANAIMSYREASMGRDTTGYHRIHMSMAMALETGLNLNLSSNPQSRAVPMDVEERKVTFWGCFAMDTVWALCTGRIPTVQNAAISLDRCSLAARPEIRAWAPYSDDSNASIVVHQSVNAHNYLYYLSTLIEITNDMLFMFFANKETIQQRWLMRFNTRLEEWYRTLPEMLRIPGDLQNPTNRGPILPNVLLLHAMFHTCTLQLFSFSIEAPFSVEPRCLDTDQRPDEICRRSAANITELVKVYRRDWTVRRTSIALVHSLLWACFTHIADLPSPHAARYLVEGMYDLRHMAENHPIAGEGIMIIWLRSEKLHKKLPDSALRI</sequence>
<keyword evidence="6" id="KW-0804">Transcription</keyword>
<dbReference type="Pfam" id="PF04082">
    <property type="entry name" value="Fungal_trans"/>
    <property type="match status" value="1"/>
</dbReference>
<evidence type="ECO:0000256" key="8">
    <source>
        <dbReference type="SAM" id="MobiDB-lite"/>
    </source>
</evidence>
<dbReference type="Gene3D" id="4.10.240.10">
    <property type="entry name" value="Zn(2)-C6 fungal-type DNA-binding domain"/>
    <property type="match status" value="1"/>
</dbReference>
<dbReference type="PANTHER" id="PTHR31313">
    <property type="entry name" value="TY1 ENHANCER ACTIVATOR"/>
    <property type="match status" value="1"/>
</dbReference>
<evidence type="ECO:0000313" key="11">
    <source>
        <dbReference type="Proteomes" id="UP000799776"/>
    </source>
</evidence>
<feature type="domain" description="Zn(2)-C6 fungal-type" evidence="9">
    <location>
        <begin position="32"/>
        <end position="63"/>
    </location>
</feature>
<keyword evidence="3" id="KW-0862">Zinc</keyword>